<keyword evidence="5" id="KW-0378">Hydrolase</keyword>
<feature type="domain" description="Adenosine deaminase" evidence="8">
    <location>
        <begin position="338"/>
        <end position="484"/>
    </location>
</feature>
<dbReference type="EC" id="3.5.4.4" evidence="3"/>
<evidence type="ECO:0000256" key="5">
    <source>
        <dbReference type="ARBA" id="ARBA00022801"/>
    </source>
</evidence>
<dbReference type="PANTHER" id="PTHR11409">
    <property type="entry name" value="ADENOSINE DEAMINASE"/>
    <property type="match status" value="1"/>
</dbReference>
<reference evidence="9" key="1">
    <citation type="submission" date="2024-05" db="EMBL/GenBank/DDBJ databases">
        <authorList>
            <person name="Yang L."/>
            <person name="Pan L."/>
        </authorList>
    </citation>
    <scope>NUCLEOTIDE SEQUENCE</scope>
    <source>
        <strain evidence="9">FCG-7</strain>
    </source>
</reference>
<dbReference type="GO" id="GO:0043103">
    <property type="term" value="P:hypoxanthine salvage"/>
    <property type="evidence" value="ECO:0007669"/>
    <property type="project" value="TreeGrafter"/>
</dbReference>
<dbReference type="GO" id="GO:0005829">
    <property type="term" value="C:cytosol"/>
    <property type="evidence" value="ECO:0007669"/>
    <property type="project" value="TreeGrafter"/>
</dbReference>
<dbReference type="Pfam" id="PF00962">
    <property type="entry name" value="A_deaminase"/>
    <property type="match status" value="1"/>
</dbReference>
<evidence type="ECO:0000256" key="1">
    <source>
        <dbReference type="ARBA" id="ARBA00001947"/>
    </source>
</evidence>
<dbReference type="GO" id="GO:0046872">
    <property type="term" value="F:metal ion binding"/>
    <property type="evidence" value="ECO:0007669"/>
    <property type="project" value="UniProtKB-KW"/>
</dbReference>
<protein>
    <recommendedName>
        <fullName evidence="3">adenosine deaminase</fullName>
        <ecNumber evidence="3">3.5.4.4</ecNumber>
    </recommendedName>
</protein>
<evidence type="ECO:0000256" key="2">
    <source>
        <dbReference type="ARBA" id="ARBA00006676"/>
    </source>
</evidence>
<dbReference type="PANTHER" id="PTHR11409:SF43">
    <property type="entry name" value="ADENOSINE DEAMINASE"/>
    <property type="match status" value="1"/>
</dbReference>
<gene>
    <name evidence="9" type="ORF">ABHF33_15295</name>
</gene>
<feature type="chain" id="PRO_5043963839" description="adenosine deaminase" evidence="7">
    <location>
        <begin position="29"/>
        <end position="513"/>
    </location>
</feature>
<accession>A0AAU7F9W6</accession>
<keyword evidence="6" id="KW-0862">Zinc</keyword>
<comment type="similarity">
    <text evidence="2">Belongs to the metallo-dependent hydrolases superfamily. Adenosine and AMP deaminases family.</text>
</comment>
<dbReference type="Gene3D" id="3.20.20.140">
    <property type="entry name" value="Metal-dependent hydrolases"/>
    <property type="match status" value="1"/>
</dbReference>
<comment type="cofactor">
    <cofactor evidence="1">
        <name>Zn(2+)</name>
        <dbReference type="ChEBI" id="CHEBI:29105"/>
    </cofactor>
</comment>
<feature type="signal peptide" evidence="7">
    <location>
        <begin position="1"/>
        <end position="28"/>
    </location>
</feature>
<evidence type="ECO:0000256" key="7">
    <source>
        <dbReference type="SAM" id="SignalP"/>
    </source>
</evidence>
<dbReference type="AlphaFoldDB" id="A0AAU7F9W6"/>
<dbReference type="SUPFAM" id="SSF51556">
    <property type="entry name" value="Metallo-dependent hydrolases"/>
    <property type="match status" value="1"/>
</dbReference>
<evidence type="ECO:0000256" key="4">
    <source>
        <dbReference type="ARBA" id="ARBA00022723"/>
    </source>
</evidence>
<dbReference type="InterPro" id="IPR032466">
    <property type="entry name" value="Metal_Hydrolase"/>
</dbReference>
<keyword evidence="7" id="KW-0732">Signal</keyword>
<dbReference type="KEGG" id="cmav:ABHF33_15295"/>
<evidence type="ECO:0000259" key="8">
    <source>
        <dbReference type="Pfam" id="PF00962"/>
    </source>
</evidence>
<dbReference type="GO" id="GO:0046103">
    <property type="term" value="P:inosine biosynthetic process"/>
    <property type="evidence" value="ECO:0007669"/>
    <property type="project" value="TreeGrafter"/>
</dbReference>
<dbReference type="GO" id="GO:0006154">
    <property type="term" value="P:adenosine catabolic process"/>
    <property type="evidence" value="ECO:0007669"/>
    <property type="project" value="TreeGrafter"/>
</dbReference>
<keyword evidence="4" id="KW-0479">Metal-binding</keyword>
<evidence type="ECO:0000256" key="3">
    <source>
        <dbReference type="ARBA" id="ARBA00012784"/>
    </source>
</evidence>
<evidence type="ECO:0000256" key="6">
    <source>
        <dbReference type="ARBA" id="ARBA00022833"/>
    </source>
</evidence>
<dbReference type="InterPro" id="IPR006330">
    <property type="entry name" value="Ado/ade_deaminase"/>
</dbReference>
<proteinExistence type="inferred from homology"/>
<dbReference type="GO" id="GO:0004000">
    <property type="term" value="F:adenosine deaminase activity"/>
    <property type="evidence" value="ECO:0007669"/>
    <property type="project" value="TreeGrafter"/>
</dbReference>
<dbReference type="InterPro" id="IPR001365">
    <property type="entry name" value="A_deaminase_dom"/>
</dbReference>
<dbReference type="EMBL" id="CP157355">
    <property type="protein sequence ID" value="XBM00405.1"/>
    <property type="molecule type" value="Genomic_DNA"/>
</dbReference>
<evidence type="ECO:0000313" key="9">
    <source>
        <dbReference type="EMBL" id="XBM00405.1"/>
    </source>
</evidence>
<name>A0AAU7F9W6_9NEIS</name>
<organism evidence="9">
    <name type="scientific">Chitinibacter mangrovi</name>
    <dbReference type="NCBI Taxonomy" id="3153927"/>
    <lineage>
        <taxon>Bacteria</taxon>
        <taxon>Pseudomonadati</taxon>
        <taxon>Pseudomonadota</taxon>
        <taxon>Betaproteobacteria</taxon>
        <taxon>Neisseriales</taxon>
        <taxon>Chitinibacteraceae</taxon>
        <taxon>Chitinibacter</taxon>
    </lineage>
</organism>
<dbReference type="RefSeq" id="WP_348944757.1">
    <property type="nucleotide sequence ID" value="NZ_CP157355.1"/>
</dbReference>
<sequence length="513" mass="57322">MIKSTPRLNTLLASALLAIGLSAQPLQAKPVASDEAQTARFFAHLLSGTPKTSILNLFVTQLPKGGDLHHHFSGAIYAENYLTWLAAQDGKIDSCTLRVVQAGSSPATGCQALSVAQLQQDNAKYRQLLTLWSDADYGNHFHLQVPPDSNFFNTFSYFGALAMPNAAQGLASLKQRAIDENVSYIETMFSAVGFKQNALYEQQARIDEVNRALRLASSQAEVNAVLEAVVGDVQQSAAFAPVLQSYIGKLEQAHQGIDDERFMMRYQTYAARTQDPLQVFLDLYAGYRVAAQSPLVVGVNIVAPENNYVSLRDYTLHMRMFNFLNERIKVSNGNTSRAMNLALHAGELTLGMVPPEDLQFHITEAVDIANARRIGHGVDISYEKEPLKLMNTMKSRDVAIEINLTSNEFILGVKGNDHPYLLYAAYDVPMIISTDDAGVSRNNLSNQYLLLATRYSPSYKTLKTYVYNSIRYSFLNEADKRLAYRRLDKSFVQFEEKMAKLYQKVKHKPHHSR</sequence>